<evidence type="ECO:0000313" key="3">
    <source>
        <dbReference type="RefSeq" id="XP_002733158.1"/>
    </source>
</evidence>
<dbReference type="CDD" id="cd19490">
    <property type="entry name" value="XRCC2"/>
    <property type="match status" value="1"/>
</dbReference>
<organism evidence="2 3">
    <name type="scientific">Saccoglossus kowalevskii</name>
    <name type="common">Acorn worm</name>
    <dbReference type="NCBI Taxonomy" id="10224"/>
    <lineage>
        <taxon>Eukaryota</taxon>
        <taxon>Metazoa</taxon>
        <taxon>Hemichordata</taxon>
        <taxon>Enteropneusta</taxon>
        <taxon>Harrimaniidae</taxon>
        <taxon>Saccoglossus</taxon>
    </lineage>
</organism>
<dbReference type="PROSITE" id="PS50162">
    <property type="entry name" value="RECA_2"/>
    <property type="match status" value="1"/>
</dbReference>
<dbReference type="GeneID" id="100377669"/>
<protein>
    <submittedName>
        <fullName evidence="3">DNA repair protein XRCC2-like</fullName>
    </submittedName>
</protein>
<feature type="domain" description="RecA family profile 1" evidence="1">
    <location>
        <begin position="15"/>
        <end position="213"/>
    </location>
</feature>
<sequence>MSKIRRSESGAQLIARLGRKPDLHGIDPVLFTSSIPPGNIIELFGKGGCGKTEILLHWIANCILPVKWQGIELGGCNIDVLFIDNDWHFSILRLVNVIECCINHKIRNHLTNENSVSVDVESIIKFSLQHLYVERCHDSLEFLISLEMLETLLGNKPNIAVIMVDSISAFYWMDRNNFNETKVEHLMGVLQKVVNDYQIVAFLTNSWTNVNHKDVPQMEDAVDTPKFSNKFDPIYRVWQKLATQSYHMWKEKTGQTHGIRLYHPHTSNALCKLCISDSGVEYSK</sequence>
<dbReference type="Proteomes" id="UP000694865">
    <property type="component" value="Unplaced"/>
</dbReference>
<dbReference type="InterPro" id="IPR027417">
    <property type="entry name" value="P-loop_NTPase"/>
</dbReference>
<dbReference type="Pfam" id="PF08423">
    <property type="entry name" value="Rad51"/>
    <property type="match status" value="1"/>
</dbReference>
<keyword evidence="2" id="KW-1185">Reference proteome</keyword>
<proteinExistence type="predicted"/>
<dbReference type="RefSeq" id="XP_002733158.1">
    <property type="nucleotide sequence ID" value="XM_002733112.2"/>
</dbReference>
<dbReference type="InterPro" id="IPR030547">
    <property type="entry name" value="XRCC2"/>
</dbReference>
<gene>
    <name evidence="3" type="primary">LOC100377669</name>
</gene>
<evidence type="ECO:0000313" key="2">
    <source>
        <dbReference type="Proteomes" id="UP000694865"/>
    </source>
</evidence>
<reference evidence="3" key="1">
    <citation type="submission" date="2025-08" db="UniProtKB">
        <authorList>
            <consortium name="RefSeq"/>
        </authorList>
    </citation>
    <scope>IDENTIFICATION</scope>
    <source>
        <tissue evidence="3">Testes</tissue>
    </source>
</reference>
<dbReference type="Gene3D" id="3.40.50.300">
    <property type="entry name" value="P-loop containing nucleotide triphosphate hydrolases"/>
    <property type="match status" value="1"/>
</dbReference>
<dbReference type="PANTHER" id="PTHR46644:SF2">
    <property type="entry name" value="DNA REPAIR PROTEIN XRCC2"/>
    <property type="match status" value="1"/>
</dbReference>
<name>A0ABM0GMF8_SACKO</name>
<dbReference type="PANTHER" id="PTHR46644">
    <property type="entry name" value="DNA REPAIR PROTEIN XRCC2"/>
    <property type="match status" value="1"/>
</dbReference>
<dbReference type="InterPro" id="IPR013632">
    <property type="entry name" value="Rad51_C"/>
</dbReference>
<accession>A0ABM0GMF8</accession>
<dbReference type="InterPro" id="IPR020588">
    <property type="entry name" value="RecA_ATP-bd"/>
</dbReference>
<dbReference type="SUPFAM" id="SSF52540">
    <property type="entry name" value="P-loop containing nucleoside triphosphate hydrolases"/>
    <property type="match status" value="1"/>
</dbReference>
<evidence type="ECO:0000259" key="1">
    <source>
        <dbReference type="PROSITE" id="PS50162"/>
    </source>
</evidence>